<sequence length="485" mass="49252">MTRPSDWYPLAVFDPVAGDPVAVRAAGEEYARVAARIEAAAADLRAIAAEMDGRAVAVGEVEARATRLADTIERAHGRYAAAGAALVTYADALGRAQELSSTAHGAAVAALRAQDEALASIAWWTRMADQAPDPVVRDRYLALVEDARAELRLTDVQLEAARTDLRVAVAQRDGAVSAACAAIRGAMGGDDLHDTIWQDLGGGAQEVGLSLWNGVDEVAAALALAAVALCWLPGVNGVLAAAATIAGVLLLARDSVNYATGNSSGREVGASALGVVTFAVGRFAQQAIRLSVASARGGRALQHSGLADDAASTRTSAAGAGAAGAALAGDVAHRAAEPGGAAVLRSGALWRSMAPSVIARDTWNDFRAGIDLVRAPGLYRPSASSHVARPVDAVANPVREYGAEVVKTWRENKAAGVLAAVGNEAGGRGLAGMPEGAGTPGWVALSGSVQVVETACGMAPVLTSVAMKDACSGTLPRLARVTEAP</sequence>
<dbReference type="RefSeq" id="WP_256769456.1">
    <property type="nucleotide sequence ID" value="NZ_CP101987.1"/>
</dbReference>
<gene>
    <name evidence="1" type="ORF">NP048_07085</name>
</gene>
<name>A0ABY5KVF4_9CELL</name>
<dbReference type="Proteomes" id="UP001316384">
    <property type="component" value="Chromosome"/>
</dbReference>
<evidence type="ECO:0000313" key="2">
    <source>
        <dbReference type="Proteomes" id="UP001316384"/>
    </source>
</evidence>
<evidence type="ECO:0000313" key="1">
    <source>
        <dbReference type="EMBL" id="UUI73191.1"/>
    </source>
</evidence>
<reference evidence="1 2" key="1">
    <citation type="submission" date="2022-07" db="EMBL/GenBank/DDBJ databases">
        <title>Novel species in genus cellulomonas.</title>
        <authorList>
            <person name="Ye L."/>
        </authorList>
    </citation>
    <scope>NUCLEOTIDE SEQUENCE [LARGE SCALE GENOMIC DNA]</scope>
    <source>
        <strain evidence="2">zg-B89</strain>
    </source>
</reference>
<organism evidence="1 2">
    <name type="scientific">Cellulomonas xiejunii</name>
    <dbReference type="NCBI Taxonomy" id="2968083"/>
    <lineage>
        <taxon>Bacteria</taxon>
        <taxon>Bacillati</taxon>
        <taxon>Actinomycetota</taxon>
        <taxon>Actinomycetes</taxon>
        <taxon>Micrococcales</taxon>
        <taxon>Cellulomonadaceae</taxon>
        <taxon>Cellulomonas</taxon>
    </lineage>
</organism>
<keyword evidence="2" id="KW-1185">Reference proteome</keyword>
<dbReference type="EMBL" id="CP101987">
    <property type="protein sequence ID" value="UUI73191.1"/>
    <property type="molecule type" value="Genomic_DNA"/>
</dbReference>
<accession>A0ABY5KVF4</accession>
<protein>
    <submittedName>
        <fullName evidence="1">Uncharacterized protein</fullName>
    </submittedName>
</protein>
<proteinExistence type="predicted"/>